<keyword evidence="6 8" id="KW-0472">Membrane</keyword>
<evidence type="ECO:0000256" key="4">
    <source>
        <dbReference type="ARBA" id="ARBA00022692"/>
    </source>
</evidence>
<gene>
    <name evidence="13" type="ORF">EA26_01640</name>
</gene>
<evidence type="ECO:0000259" key="11">
    <source>
        <dbReference type="Pfam" id="PF00593"/>
    </source>
</evidence>
<keyword evidence="13" id="KW-0675">Receptor</keyword>
<accession>A0A099LS18</accession>
<dbReference type="Gene3D" id="2.40.170.20">
    <property type="entry name" value="TonB-dependent receptor, beta-barrel domain"/>
    <property type="match status" value="1"/>
</dbReference>
<dbReference type="PROSITE" id="PS52016">
    <property type="entry name" value="TONB_DEPENDENT_REC_3"/>
    <property type="match status" value="1"/>
</dbReference>
<keyword evidence="10" id="KW-0732">Signal</keyword>
<evidence type="ECO:0000256" key="5">
    <source>
        <dbReference type="ARBA" id="ARBA00023077"/>
    </source>
</evidence>
<dbReference type="STRING" id="29495.EA26_01640"/>
<dbReference type="GeneID" id="43681917"/>
<evidence type="ECO:0000256" key="8">
    <source>
        <dbReference type="PROSITE-ProRule" id="PRU01360"/>
    </source>
</evidence>
<dbReference type="InterPro" id="IPR037066">
    <property type="entry name" value="Plug_dom_sf"/>
</dbReference>
<dbReference type="InterPro" id="IPR012910">
    <property type="entry name" value="Plug_dom"/>
</dbReference>
<evidence type="ECO:0000256" key="7">
    <source>
        <dbReference type="ARBA" id="ARBA00023237"/>
    </source>
</evidence>
<comment type="caution">
    <text evidence="13">The sequence shown here is derived from an EMBL/GenBank/DDBJ whole genome shotgun (WGS) entry which is preliminary data.</text>
</comment>
<evidence type="ECO:0000256" key="1">
    <source>
        <dbReference type="ARBA" id="ARBA00004571"/>
    </source>
</evidence>
<evidence type="ECO:0000259" key="12">
    <source>
        <dbReference type="Pfam" id="PF07715"/>
    </source>
</evidence>
<dbReference type="Pfam" id="PF00593">
    <property type="entry name" value="TonB_dep_Rec_b-barrel"/>
    <property type="match status" value="1"/>
</dbReference>
<comment type="similarity">
    <text evidence="8 9">Belongs to the TonB-dependent receptor family.</text>
</comment>
<feature type="chain" id="PRO_5001958245" evidence="10">
    <location>
        <begin position="28"/>
        <end position="867"/>
    </location>
</feature>
<organism evidence="13 14">
    <name type="scientific">Vibrio navarrensis</name>
    <dbReference type="NCBI Taxonomy" id="29495"/>
    <lineage>
        <taxon>Bacteria</taxon>
        <taxon>Pseudomonadati</taxon>
        <taxon>Pseudomonadota</taxon>
        <taxon>Gammaproteobacteria</taxon>
        <taxon>Vibrionales</taxon>
        <taxon>Vibrionaceae</taxon>
        <taxon>Vibrio</taxon>
    </lineage>
</organism>
<evidence type="ECO:0000256" key="10">
    <source>
        <dbReference type="SAM" id="SignalP"/>
    </source>
</evidence>
<dbReference type="PANTHER" id="PTHR47234:SF1">
    <property type="entry name" value="TONB-DEPENDENT RECEPTOR"/>
    <property type="match status" value="1"/>
</dbReference>
<evidence type="ECO:0000313" key="14">
    <source>
        <dbReference type="Proteomes" id="UP000029994"/>
    </source>
</evidence>
<dbReference type="InterPro" id="IPR036942">
    <property type="entry name" value="Beta-barrel_TonB_sf"/>
</dbReference>
<dbReference type="Pfam" id="PF07715">
    <property type="entry name" value="Plug"/>
    <property type="match status" value="1"/>
</dbReference>
<dbReference type="SUPFAM" id="SSF56935">
    <property type="entry name" value="Porins"/>
    <property type="match status" value="1"/>
</dbReference>
<comment type="subcellular location">
    <subcellularLocation>
        <location evidence="1 8">Cell outer membrane</location>
        <topology evidence="1 8">Multi-pass membrane protein</topology>
    </subcellularLocation>
</comment>
<dbReference type="Proteomes" id="UP000029994">
    <property type="component" value="Unassembled WGS sequence"/>
</dbReference>
<evidence type="ECO:0000313" key="13">
    <source>
        <dbReference type="EMBL" id="KGK10082.1"/>
    </source>
</evidence>
<proteinExistence type="inferred from homology"/>
<feature type="signal peptide" evidence="10">
    <location>
        <begin position="1"/>
        <end position="27"/>
    </location>
</feature>
<keyword evidence="14" id="KW-1185">Reference proteome</keyword>
<evidence type="ECO:0000256" key="6">
    <source>
        <dbReference type="ARBA" id="ARBA00023136"/>
    </source>
</evidence>
<feature type="domain" description="TonB-dependent receptor-like beta-barrel" evidence="11">
    <location>
        <begin position="341"/>
        <end position="830"/>
    </location>
</feature>
<dbReference type="InterPro" id="IPR039426">
    <property type="entry name" value="TonB-dep_rcpt-like"/>
</dbReference>
<evidence type="ECO:0000256" key="2">
    <source>
        <dbReference type="ARBA" id="ARBA00022448"/>
    </source>
</evidence>
<dbReference type="PANTHER" id="PTHR47234">
    <property type="match status" value="1"/>
</dbReference>
<evidence type="ECO:0000256" key="9">
    <source>
        <dbReference type="RuleBase" id="RU003357"/>
    </source>
</evidence>
<dbReference type="InterPro" id="IPR000531">
    <property type="entry name" value="Beta-barrel_TonB"/>
</dbReference>
<keyword evidence="3 8" id="KW-1134">Transmembrane beta strand</keyword>
<keyword evidence="7 8" id="KW-0998">Cell outer membrane</keyword>
<keyword evidence="4 8" id="KW-0812">Transmembrane</keyword>
<sequence>MYKNTTALSVAISLALGTASLSPLAFAEEQQVEQLQKMKVTGSRISTTQMEGPSPVTVITSKDIAAKGFNSAQDILNSLTQNTGGALAQTNSFSFTPAAQSVNLRGLGASRTLILIDGRRMPQYPLAENGVSNFQDIGQIPIAAIERVEVMTDSGSAIYGSDAIGGVVNFIMKKDFDGVSVKARYGDATEGGYQNGRVDIVAGKDMDDTRVLFVAQLASNEMLMQKDRSWAGDDGSDRSAFSGYSSYGANFYPKDGSATLTPADIGKSCKEVVGDAAVELSRGRCGVNRSAYRTLKPENKQADLLLRGEKDIDDNLTAMAEARFSYKSTESLFEPNPYSVEVDATHTVNGVNRGEGEYTRRLVEFGPRESNTEATAFGVTAGLTGLLADAYDWELYASFSQQNVDTDNPAVYTTMDQAVQNGEIDLLDTISAENVAKYTGTSSKEAYSKLYTINGSIAGELFEMPAGMSGFSVYGEWNRTDYNEKTDAVTAAAGFSGLGGTSGGGDRDQIGLGAELLIPILEELELTVAGRYDHYFDDSATGGAFTPKVSLAYRPTDTLLLRGSYGLGFRAPDLKRLFGDETRGFGSGFDPVLCASAGGTGPDENIPECSTQHFDTVNGPNSELKEETSTNINLGLAWEPVDDLGLTVDWYHIKMEDVVKAPSYQDVINDPSKYPGTQVIRNPDGTIDKVIYGPVNQAFETRSGIDVSVSYAYDTNDMGSFSSKVSVTKLLKAEYQESSSEPVKDEMEYMPEYTATLNLGWAYQDVNVNLFGKYRDKMCSGFANGYYFESCDAAKKAGYETKISSMTTWNLTTSYQFNESGRVTLGIINLFDKEPPKDPLSDTSPFYADEYDDPIGRQVYVEASYDF</sequence>
<dbReference type="EMBL" id="JMCG01000001">
    <property type="protein sequence ID" value="KGK10082.1"/>
    <property type="molecule type" value="Genomic_DNA"/>
</dbReference>
<name>A0A099LS18_9VIBR</name>
<dbReference type="AlphaFoldDB" id="A0A099LS18"/>
<reference evidence="13 14" key="1">
    <citation type="submission" date="2014-04" db="EMBL/GenBank/DDBJ databases">
        <title>Genome sequencing of Vibrio navarrensis strains.</title>
        <authorList>
            <person name="Gladney L.M."/>
            <person name="Katz L.S."/>
            <person name="Marino-Ramirez L."/>
            <person name="Jordan I.K."/>
        </authorList>
    </citation>
    <scope>NUCLEOTIDE SEQUENCE [LARGE SCALE GENOMIC DNA]</scope>
    <source>
        <strain evidence="13 14">ATCC 51183</strain>
    </source>
</reference>
<dbReference type="RefSeq" id="WP_039422713.1">
    <property type="nucleotide sequence ID" value="NZ_CP061845.1"/>
</dbReference>
<protein>
    <submittedName>
        <fullName evidence="13">TonB-dependent receptor</fullName>
    </submittedName>
</protein>
<dbReference type="Gene3D" id="2.170.130.10">
    <property type="entry name" value="TonB-dependent receptor, plug domain"/>
    <property type="match status" value="1"/>
</dbReference>
<feature type="domain" description="TonB-dependent receptor plug" evidence="12">
    <location>
        <begin position="49"/>
        <end position="167"/>
    </location>
</feature>
<dbReference type="CDD" id="cd01347">
    <property type="entry name" value="ligand_gated_channel"/>
    <property type="match status" value="1"/>
</dbReference>
<keyword evidence="5 9" id="KW-0798">TonB box</keyword>
<dbReference type="GO" id="GO:0009279">
    <property type="term" value="C:cell outer membrane"/>
    <property type="evidence" value="ECO:0007669"/>
    <property type="project" value="UniProtKB-SubCell"/>
</dbReference>
<evidence type="ECO:0000256" key="3">
    <source>
        <dbReference type="ARBA" id="ARBA00022452"/>
    </source>
</evidence>
<dbReference type="eggNOG" id="COG4206">
    <property type="taxonomic scope" value="Bacteria"/>
</dbReference>
<keyword evidence="2 8" id="KW-0813">Transport</keyword>